<dbReference type="InterPro" id="IPR008966">
    <property type="entry name" value="Adhesion_dom_sf"/>
</dbReference>
<reference evidence="2" key="2">
    <citation type="submission" date="2019-08" db="EMBL/GenBank/DDBJ databases">
        <title>Investigation of anaerobic lignin degradation for improved lignocellulosic biofuels.</title>
        <authorList>
            <person name="Deangelis K.PhD."/>
        </authorList>
    </citation>
    <scope>NUCLEOTIDE SEQUENCE [LARGE SCALE GENOMIC DNA]</scope>
    <source>
        <strain evidence="2">128R</strain>
    </source>
</reference>
<dbReference type="PANTHER" id="PTHR33420">
    <property type="entry name" value="FIMBRIAL SUBUNIT ELFA-RELATED"/>
    <property type="match status" value="1"/>
</dbReference>
<reference evidence="2" key="1">
    <citation type="submission" date="2019-06" db="EMBL/GenBank/DDBJ databases">
        <authorList>
            <person name="Deangelis K."/>
            <person name="Huntemann M."/>
            <person name="Clum A."/>
            <person name="Pillay M."/>
            <person name="Palaniappan K."/>
            <person name="Varghese N."/>
            <person name="Mikhailova N."/>
            <person name="Stamatis D."/>
            <person name="Reddy T."/>
            <person name="Daum C."/>
            <person name="Shapiro N."/>
            <person name="Ivanova N."/>
            <person name="Kyrpides N."/>
            <person name="Woyke T."/>
        </authorList>
    </citation>
    <scope>NUCLEOTIDE SEQUENCE [LARGE SCALE GENOMIC DNA]</scope>
    <source>
        <strain evidence="2">128R</strain>
    </source>
</reference>
<name>A0A559T435_SERFO</name>
<dbReference type="InterPro" id="IPR000259">
    <property type="entry name" value="Adhesion_dom_fimbrial"/>
</dbReference>
<feature type="domain" description="Fimbrial-type adhesion" evidence="1">
    <location>
        <begin position="25"/>
        <end position="168"/>
    </location>
</feature>
<sequence length="169" mass="18494">MIRKILFIVYCVFWVNMAWSYDTFINVSGNIMASGCTLDSESELIKVDMHEVNRTQFSMSEIKTPEVPFKIQLRDCAASVTGATVTFSGQLDADNNQLLGISSGDAKGVAIKLMDEDKTIIPMNVSSKNFPITGGNDAELQFYAQYVPTGRLVTPGDANAIATYTVSFP</sequence>
<dbReference type="GO" id="GO:0043709">
    <property type="term" value="P:cell adhesion involved in single-species biofilm formation"/>
    <property type="evidence" value="ECO:0007669"/>
    <property type="project" value="TreeGrafter"/>
</dbReference>
<accession>A0A559T435</accession>
<evidence type="ECO:0000259" key="1">
    <source>
        <dbReference type="Pfam" id="PF00419"/>
    </source>
</evidence>
<evidence type="ECO:0000313" key="2">
    <source>
        <dbReference type="EMBL" id="TVZ69359.1"/>
    </source>
</evidence>
<dbReference type="Pfam" id="PF00419">
    <property type="entry name" value="Fimbrial"/>
    <property type="match status" value="1"/>
</dbReference>
<gene>
    <name evidence="2" type="ORF">FHU10_1864</name>
</gene>
<dbReference type="OrthoDB" id="6588643at2"/>
<dbReference type="AlphaFoldDB" id="A0A559T435"/>
<proteinExistence type="predicted"/>
<dbReference type="PANTHER" id="PTHR33420:SF25">
    <property type="entry name" value="PROTEIN FIMF"/>
    <property type="match status" value="1"/>
</dbReference>
<dbReference type="Gene3D" id="2.60.40.1090">
    <property type="entry name" value="Fimbrial-type adhesion domain"/>
    <property type="match status" value="1"/>
</dbReference>
<protein>
    <submittedName>
        <fullName evidence="2">Major type 1 subunit fimbrin (Pilin)</fullName>
    </submittedName>
</protein>
<organism evidence="2">
    <name type="scientific">Serratia fonticola</name>
    <dbReference type="NCBI Taxonomy" id="47917"/>
    <lineage>
        <taxon>Bacteria</taxon>
        <taxon>Pseudomonadati</taxon>
        <taxon>Pseudomonadota</taxon>
        <taxon>Gammaproteobacteria</taxon>
        <taxon>Enterobacterales</taxon>
        <taxon>Yersiniaceae</taxon>
        <taxon>Serratia</taxon>
    </lineage>
</organism>
<dbReference type="InterPro" id="IPR050263">
    <property type="entry name" value="Bact_Fimbrial_Adh_Pro"/>
</dbReference>
<dbReference type="EMBL" id="VISQ01000001">
    <property type="protein sequence ID" value="TVZ69359.1"/>
    <property type="molecule type" value="Genomic_DNA"/>
</dbReference>
<dbReference type="InterPro" id="IPR036937">
    <property type="entry name" value="Adhesion_dom_fimbrial_sf"/>
</dbReference>
<dbReference type="SUPFAM" id="SSF49401">
    <property type="entry name" value="Bacterial adhesins"/>
    <property type="match status" value="1"/>
</dbReference>
<comment type="caution">
    <text evidence="2">The sequence shown here is derived from an EMBL/GenBank/DDBJ whole genome shotgun (WGS) entry which is preliminary data.</text>
</comment>
<dbReference type="GO" id="GO:0009289">
    <property type="term" value="C:pilus"/>
    <property type="evidence" value="ECO:0007669"/>
    <property type="project" value="InterPro"/>
</dbReference>